<gene>
    <name evidence="2" type="ORF">Rt10032_c12g4831</name>
</gene>
<accession>A0A511KMS4</accession>
<evidence type="ECO:0000256" key="1">
    <source>
        <dbReference type="SAM" id="MobiDB-lite"/>
    </source>
</evidence>
<evidence type="ECO:0000313" key="2">
    <source>
        <dbReference type="EMBL" id="GEM10814.1"/>
    </source>
</evidence>
<dbReference type="Proteomes" id="UP000321518">
    <property type="component" value="Unassembled WGS sequence"/>
</dbReference>
<reference evidence="2 3" key="1">
    <citation type="submission" date="2019-07" db="EMBL/GenBank/DDBJ databases">
        <title>Rhodotorula toruloides NBRC10032 genome sequencing.</title>
        <authorList>
            <person name="Shida Y."/>
            <person name="Takaku H."/>
            <person name="Ogasawara W."/>
            <person name="Mori K."/>
        </authorList>
    </citation>
    <scope>NUCLEOTIDE SEQUENCE [LARGE SCALE GENOMIC DNA]</scope>
    <source>
        <strain evidence="2 3">NBRC10032</strain>
    </source>
</reference>
<evidence type="ECO:0000313" key="3">
    <source>
        <dbReference type="Proteomes" id="UP000321518"/>
    </source>
</evidence>
<comment type="caution">
    <text evidence="2">The sequence shown here is derived from an EMBL/GenBank/DDBJ whole genome shotgun (WGS) entry which is preliminary data.</text>
</comment>
<dbReference type="EMBL" id="BJWK01000012">
    <property type="protein sequence ID" value="GEM10814.1"/>
    <property type="molecule type" value="Genomic_DNA"/>
</dbReference>
<organism evidence="2 3">
    <name type="scientific">Rhodotorula toruloides</name>
    <name type="common">Yeast</name>
    <name type="synonym">Rhodosporidium toruloides</name>
    <dbReference type="NCBI Taxonomy" id="5286"/>
    <lineage>
        <taxon>Eukaryota</taxon>
        <taxon>Fungi</taxon>
        <taxon>Dikarya</taxon>
        <taxon>Basidiomycota</taxon>
        <taxon>Pucciniomycotina</taxon>
        <taxon>Microbotryomycetes</taxon>
        <taxon>Sporidiobolales</taxon>
        <taxon>Sporidiobolaceae</taxon>
        <taxon>Rhodotorula</taxon>
    </lineage>
</organism>
<dbReference type="OrthoDB" id="2533882at2759"/>
<protein>
    <submittedName>
        <fullName evidence="2">Proteophosphoglycan 5</fullName>
    </submittedName>
</protein>
<feature type="region of interest" description="Disordered" evidence="1">
    <location>
        <begin position="432"/>
        <end position="456"/>
    </location>
</feature>
<proteinExistence type="predicted"/>
<dbReference type="AlphaFoldDB" id="A0A511KMS4"/>
<name>A0A511KMS4_RHOTO</name>
<sequence length="835" mass="93134">MFLGRSLPLNVQALICSYLPRRAQSALFRAARPSPGLFVSTTVSLSSATPLFADPVQTSTIVRLAEEARLASASVFEDDDPEYEDVPLSRLDNPPVPRSPDDSLLSLLRAGQWSEAATLLHELRDVSQQFIPPRYDFATFALAAAERDIAAHSTERAWLEWWKLAPRMAMQAERIIKWIIEAPDNAVGAGAEHTSIDWQLLEDFAAVLSQQGHAQTVAARILPMFARYSSPEAFERIFRTALASIADLDGRYTPRGPYLDHRPAFGTSAEKALNDMVLRHGSPTVREEQVAHMRTWWTGRCERELKELVFARSKAVVSYLKLGRPDAAVDLVLGLPGLHHILLSTRIDLKKPTYLELLGTLAQYGRFEAFEQVYQSLLDGGRRLIRVHKPDVAMRWPFHVRSTGYRTDQPLWSAREAFTSFRYQTAVTSIEEGPTAAHEQAESIPVEEDDDPPGNRRSETILGLVEEDRFEESAAIVTQYLLLDSSLPSANALATWIDYARSLASRSTEAADVLAAIEEQACARLLQRTFWYNAEMLSSLRAERYHEVLRLYAQAFDVAALPPAAQYAIRSRTQDRIFSRRRTRPRLVPQAYTVAVLVQALVGVIEGEVVGLRRANAEDVGRLIEAIYDDLKDPSKTSMVAPKRAPAIATTDFDAPVPLVPHNAYTFIPFLLYRWRKCLPPLSVLSILSDMRQLGIRPEAPHYSIVLNSFAKLGDSPTVEARNPARRGSADLIYLLSIFEPTTFPLEQSIVQAASPAVVSFARSIAPPAAPLPVQTYSGIIAGLRLRSERATIVKVVKQLAETRTSDVQQWAREDARFREELRSLKGAIGPVQSK</sequence>